<keyword evidence="4 5" id="KW-0687">Ribonucleoprotein</keyword>
<dbReference type="GO" id="GO:0003735">
    <property type="term" value="F:structural constituent of ribosome"/>
    <property type="evidence" value="ECO:0007669"/>
    <property type="project" value="InterPro"/>
</dbReference>
<dbReference type="OrthoDB" id="9790002at2"/>
<protein>
    <recommendedName>
        <fullName evidence="5">Large ribosomal subunit protein bL25</fullName>
    </recommendedName>
    <alternativeName>
        <fullName evidence="5">General stress protein CTC</fullName>
    </alternativeName>
</protein>
<evidence type="ECO:0000256" key="4">
    <source>
        <dbReference type="ARBA" id="ARBA00023274"/>
    </source>
</evidence>
<comment type="function">
    <text evidence="5">This is one of the proteins that binds to the 5S RNA in the ribosome where it forms part of the central protuberance.</text>
</comment>
<dbReference type="Pfam" id="PF14693">
    <property type="entry name" value="Ribosomal_TL5_C"/>
    <property type="match status" value="1"/>
</dbReference>
<accession>A0A1M4X3H0</accession>
<dbReference type="Proteomes" id="UP000184251">
    <property type="component" value="Unassembled WGS sequence"/>
</dbReference>
<evidence type="ECO:0000256" key="1">
    <source>
        <dbReference type="ARBA" id="ARBA00022730"/>
    </source>
</evidence>
<dbReference type="InterPro" id="IPR020057">
    <property type="entry name" value="Ribosomal_bL25_b-dom"/>
</dbReference>
<sequence length="204" mass="22765">MKISCVSRDQTGTGVSRKLRKQDFIPGVVYGGAKKPEAMAISQKDMHSILKEFGTNAILDLEMNGKSYHVMLKEMQRDPILGDILHVDFQQVSKTQRVQVQVPIHILNAENLNNEGALVHHLDELHIECLSGDIPKSVSLDVEKMQVGENYTVSDILVDKEVVVLNDPGELIVSLSAFNLTEEESSEDERTEPIVIGEEEKTEE</sequence>
<evidence type="ECO:0000256" key="3">
    <source>
        <dbReference type="ARBA" id="ARBA00022980"/>
    </source>
</evidence>
<dbReference type="EMBL" id="FQTU01000008">
    <property type="protein sequence ID" value="SHE88026.1"/>
    <property type="molecule type" value="Genomic_DNA"/>
</dbReference>
<dbReference type="InterPro" id="IPR020930">
    <property type="entry name" value="Ribosomal_uL5_bac-type"/>
</dbReference>
<proteinExistence type="inferred from homology"/>
<dbReference type="NCBIfam" id="TIGR00731">
    <property type="entry name" value="bL25_bact_ctc"/>
    <property type="match status" value="1"/>
</dbReference>
<keyword evidence="2 5" id="KW-0694">RNA-binding</keyword>
<dbReference type="STRING" id="1120975.SAMN02746064_01410"/>
<dbReference type="GO" id="GO:0022625">
    <property type="term" value="C:cytosolic large ribosomal subunit"/>
    <property type="evidence" value="ECO:0007669"/>
    <property type="project" value="TreeGrafter"/>
</dbReference>
<gene>
    <name evidence="5" type="primary">rplY</name>
    <name evidence="5" type="synonym">ctc</name>
    <name evidence="9" type="ORF">SAMN02746064_01410</name>
</gene>
<evidence type="ECO:0000259" key="7">
    <source>
        <dbReference type="Pfam" id="PF01386"/>
    </source>
</evidence>
<dbReference type="Gene3D" id="2.40.240.10">
    <property type="entry name" value="Ribosomal Protein L25, Chain P"/>
    <property type="match status" value="1"/>
</dbReference>
<dbReference type="CDD" id="cd00495">
    <property type="entry name" value="Ribosomal_L25_TL5_CTC"/>
    <property type="match status" value="1"/>
</dbReference>
<dbReference type="PANTHER" id="PTHR33284:SF1">
    <property type="entry name" value="RIBOSOMAL PROTEIN L25_GLN-TRNA SYNTHETASE, ANTI-CODON-BINDING DOMAIN-CONTAINING PROTEIN"/>
    <property type="match status" value="1"/>
</dbReference>
<keyword evidence="1 5" id="KW-0699">rRNA-binding</keyword>
<dbReference type="GO" id="GO:0008097">
    <property type="term" value="F:5S rRNA binding"/>
    <property type="evidence" value="ECO:0007669"/>
    <property type="project" value="InterPro"/>
</dbReference>
<evidence type="ECO:0000313" key="9">
    <source>
        <dbReference type="EMBL" id="SHE88026.1"/>
    </source>
</evidence>
<dbReference type="Pfam" id="PF01386">
    <property type="entry name" value="Ribosomal_L25p"/>
    <property type="match status" value="1"/>
</dbReference>
<dbReference type="Gene3D" id="2.170.120.20">
    <property type="entry name" value="Ribosomal protein L25, beta domain"/>
    <property type="match status" value="1"/>
</dbReference>
<evidence type="ECO:0000313" key="10">
    <source>
        <dbReference type="Proteomes" id="UP000184251"/>
    </source>
</evidence>
<dbReference type="InterPro" id="IPR001021">
    <property type="entry name" value="Ribosomal_bL25_long"/>
</dbReference>
<dbReference type="InterPro" id="IPR020056">
    <property type="entry name" value="Rbsml_bL25/Gln-tRNA_synth_N"/>
</dbReference>
<dbReference type="GO" id="GO:0006412">
    <property type="term" value="P:translation"/>
    <property type="evidence" value="ECO:0007669"/>
    <property type="project" value="UniProtKB-UniRule"/>
</dbReference>
<dbReference type="InterPro" id="IPR029751">
    <property type="entry name" value="Ribosomal_L25_dom"/>
</dbReference>
<dbReference type="PANTHER" id="PTHR33284">
    <property type="entry name" value="RIBOSOMAL PROTEIN L25/GLN-TRNA SYNTHETASE, ANTI-CODON-BINDING DOMAIN-CONTAINING PROTEIN"/>
    <property type="match status" value="1"/>
</dbReference>
<evidence type="ECO:0000256" key="5">
    <source>
        <dbReference type="HAMAP-Rule" id="MF_01334"/>
    </source>
</evidence>
<dbReference type="InterPro" id="IPR011035">
    <property type="entry name" value="Ribosomal_bL25/Gln-tRNA_synth"/>
</dbReference>
<feature type="domain" description="Large ribosomal subunit protein bL25 beta" evidence="8">
    <location>
        <begin position="98"/>
        <end position="176"/>
    </location>
</feature>
<feature type="domain" description="Large ribosomal subunit protein bL25 L25" evidence="7">
    <location>
        <begin position="4"/>
        <end position="89"/>
    </location>
</feature>
<dbReference type="AlphaFoldDB" id="A0A1M4X3H0"/>
<dbReference type="InterPro" id="IPR037121">
    <property type="entry name" value="Ribosomal_bL25_C"/>
</dbReference>
<reference evidence="9 10" key="1">
    <citation type="submission" date="2016-11" db="EMBL/GenBank/DDBJ databases">
        <authorList>
            <person name="Jaros S."/>
            <person name="Januszkiewicz K."/>
            <person name="Wedrychowicz H."/>
        </authorList>
    </citation>
    <scope>NUCLEOTIDE SEQUENCE [LARGE SCALE GENOMIC DNA]</scope>
    <source>
        <strain evidence="9 10">DSM 14828</strain>
    </source>
</reference>
<organism evidence="9 10">
    <name type="scientific">Alkalibacter saccharofermentans DSM 14828</name>
    <dbReference type="NCBI Taxonomy" id="1120975"/>
    <lineage>
        <taxon>Bacteria</taxon>
        <taxon>Bacillati</taxon>
        <taxon>Bacillota</taxon>
        <taxon>Clostridia</taxon>
        <taxon>Eubacteriales</taxon>
        <taxon>Eubacteriaceae</taxon>
        <taxon>Alkalibacter</taxon>
    </lineage>
</organism>
<keyword evidence="10" id="KW-1185">Reference proteome</keyword>
<evidence type="ECO:0000259" key="8">
    <source>
        <dbReference type="Pfam" id="PF14693"/>
    </source>
</evidence>
<comment type="subunit">
    <text evidence="5">Part of the 50S ribosomal subunit; part of the 5S rRNA/L5/L18/L25 subcomplex. Contacts the 5S rRNA. Binds to the 5S rRNA independently of L5 and L18.</text>
</comment>
<feature type="region of interest" description="Disordered" evidence="6">
    <location>
        <begin position="182"/>
        <end position="204"/>
    </location>
</feature>
<keyword evidence="3 5" id="KW-0689">Ribosomal protein</keyword>
<evidence type="ECO:0000256" key="2">
    <source>
        <dbReference type="ARBA" id="ARBA00022884"/>
    </source>
</evidence>
<comment type="similarity">
    <text evidence="5">Belongs to the bacterial ribosomal protein bL25 family. CTC subfamily.</text>
</comment>
<dbReference type="HAMAP" id="MF_01334">
    <property type="entry name" value="Ribosomal_bL25_CTC"/>
    <property type="match status" value="1"/>
</dbReference>
<evidence type="ECO:0000256" key="6">
    <source>
        <dbReference type="SAM" id="MobiDB-lite"/>
    </source>
</evidence>
<dbReference type="RefSeq" id="WP_073270522.1">
    <property type="nucleotide sequence ID" value="NZ_FQTU01000008.1"/>
</dbReference>
<name>A0A1M4X3H0_9FIRM</name>
<dbReference type="SUPFAM" id="SSF50715">
    <property type="entry name" value="Ribosomal protein L25-like"/>
    <property type="match status" value="1"/>
</dbReference>